<name>A0A844HPE6_9RHOB</name>
<dbReference type="InterPro" id="IPR029052">
    <property type="entry name" value="Metallo-depent_PP-like"/>
</dbReference>
<reference evidence="2 3" key="1">
    <citation type="submission" date="2019-11" db="EMBL/GenBank/DDBJ databases">
        <authorList>
            <person name="Dong K."/>
        </authorList>
    </citation>
    <scope>NUCLEOTIDE SEQUENCE [LARGE SCALE GENOMIC DNA]</scope>
    <source>
        <strain evidence="2 3">NBRC 112902</strain>
    </source>
</reference>
<comment type="caution">
    <text evidence="2">The sequence shown here is derived from an EMBL/GenBank/DDBJ whole genome shotgun (WGS) entry which is preliminary data.</text>
</comment>
<accession>A0A844HPE6</accession>
<dbReference type="GO" id="GO:0016020">
    <property type="term" value="C:membrane"/>
    <property type="evidence" value="ECO:0007669"/>
    <property type="project" value="TreeGrafter"/>
</dbReference>
<organism evidence="2 3">
    <name type="scientific">Paracoccus litorisediminis</name>
    <dbReference type="NCBI Taxonomy" id="2006130"/>
    <lineage>
        <taxon>Bacteria</taxon>
        <taxon>Pseudomonadati</taxon>
        <taxon>Pseudomonadota</taxon>
        <taxon>Alphaproteobacteria</taxon>
        <taxon>Rhodobacterales</taxon>
        <taxon>Paracoccaceae</taxon>
        <taxon>Paracoccus</taxon>
    </lineage>
</organism>
<dbReference type="SUPFAM" id="SSF56300">
    <property type="entry name" value="Metallo-dependent phosphatases"/>
    <property type="match status" value="1"/>
</dbReference>
<dbReference type="InterPro" id="IPR018946">
    <property type="entry name" value="PhoD-like_MPP"/>
</dbReference>
<dbReference type="CDD" id="cd07389">
    <property type="entry name" value="MPP_PhoD"/>
    <property type="match status" value="1"/>
</dbReference>
<evidence type="ECO:0000313" key="3">
    <source>
        <dbReference type="Proteomes" id="UP000449846"/>
    </source>
</evidence>
<sequence>MTQTTKAIGPILYLDHVDDQQFHLAALFILPKGAEMPALETSFGQVQQQVLTEYDAATIYRARFSLPPGAQEYLWNGETYPLHLNLQDDTRLAFVSCNGEETGDLDREGSERNVMWARLRAEHRAAPFALLLHGGDQVYADEVTDGHPLTQNWPSSIPDDPGDLSSLHHHLRERFLERYAALYTSPDFAWLAARVPSVMQWDDHDICDGWGSLARRATNSAVGREIFAAAREAYLIFQAAAVDGDLPARFADPHGGHLGWAIHAPGFRLVAPDLRSERTRRQIMGPGGWAFMETQPPLRPDERCILMSSVPLLGPRLSLLEALMIVVPRMQRYEDDLRDQWQSRGHREEWRRMLRLMVEMGRAGQNVIAVSGEIHLATRAVMPLDAGAVLHQLVASGIAHRPPPKGWARFLGALSTLGDDPIAGKHIRIERIPGQAGRYVAQRNYLTLDRRNGAWHACWQLEDSGRSPELAL</sequence>
<feature type="domain" description="PhoD-like phosphatase" evidence="1">
    <location>
        <begin position="113"/>
        <end position="327"/>
    </location>
</feature>
<keyword evidence="3" id="KW-1185">Reference proteome</keyword>
<dbReference type="OrthoDB" id="327733at2"/>
<evidence type="ECO:0000259" key="1">
    <source>
        <dbReference type="Pfam" id="PF19050"/>
    </source>
</evidence>
<dbReference type="Pfam" id="PF19050">
    <property type="entry name" value="PhoD_2"/>
    <property type="match status" value="1"/>
</dbReference>
<dbReference type="Gene3D" id="3.60.21.70">
    <property type="entry name" value="PhoD-like phosphatase"/>
    <property type="match status" value="1"/>
</dbReference>
<dbReference type="PANTHER" id="PTHR46689:SF2">
    <property type="entry name" value="WW DOMAIN PROTEIN (AFU_ORTHOLOGUE AFUA_6G06520)"/>
    <property type="match status" value="1"/>
</dbReference>
<dbReference type="PANTHER" id="PTHR46689">
    <property type="entry name" value="MEMBRANE PROTEIN, PUTATIVE-RELATED"/>
    <property type="match status" value="1"/>
</dbReference>
<dbReference type="InterPro" id="IPR038607">
    <property type="entry name" value="PhoD-like_sf"/>
</dbReference>
<gene>
    <name evidence="2" type="ORF">GL300_21430</name>
</gene>
<proteinExistence type="predicted"/>
<dbReference type="Proteomes" id="UP000449846">
    <property type="component" value="Unassembled WGS sequence"/>
</dbReference>
<dbReference type="RefSeq" id="WP_155041724.1">
    <property type="nucleotide sequence ID" value="NZ_JBHGCD010000023.1"/>
</dbReference>
<evidence type="ECO:0000313" key="2">
    <source>
        <dbReference type="EMBL" id="MTH61770.1"/>
    </source>
</evidence>
<dbReference type="InterPro" id="IPR043904">
    <property type="entry name" value="PhoD_2-like"/>
</dbReference>
<dbReference type="AlphaFoldDB" id="A0A844HPE6"/>
<protein>
    <submittedName>
        <fullName evidence="2">Alkaline phosphatase family protein</fullName>
    </submittedName>
</protein>
<dbReference type="EMBL" id="WMIG01000020">
    <property type="protein sequence ID" value="MTH61770.1"/>
    <property type="molecule type" value="Genomic_DNA"/>
</dbReference>